<dbReference type="GO" id="GO:0005385">
    <property type="term" value="F:zinc ion transmembrane transporter activity"/>
    <property type="evidence" value="ECO:0007669"/>
    <property type="project" value="TreeGrafter"/>
</dbReference>
<dbReference type="PANTHER" id="PTHR11040:SF203">
    <property type="entry name" value="FI18611P1-RELATED"/>
    <property type="match status" value="1"/>
</dbReference>
<evidence type="ECO:0000256" key="6">
    <source>
        <dbReference type="SAM" id="Phobius"/>
    </source>
</evidence>
<keyword evidence="2 6" id="KW-0812">Transmembrane</keyword>
<feature type="transmembrane region" description="Helical" evidence="6">
    <location>
        <begin position="321"/>
        <end position="341"/>
    </location>
</feature>
<dbReference type="Pfam" id="PF02535">
    <property type="entry name" value="Zip"/>
    <property type="match status" value="1"/>
</dbReference>
<comment type="subcellular location">
    <subcellularLocation>
        <location evidence="1">Membrane</location>
        <topology evidence="1">Multi-pass membrane protein</topology>
    </subcellularLocation>
</comment>
<keyword evidence="4 6" id="KW-0472">Membrane</keyword>
<evidence type="ECO:0000256" key="2">
    <source>
        <dbReference type="ARBA" id="ARBA00022692"/>
    </source>
</evidence>
<keyword evidence="8" id="KW-1185">Reference proteome</keyword>
<feature type="transmembrane region" description="Helical" evidence="6">
    <location>
        <begin position="353"/>
        <end position="372"/>
    </location>
</feature>
<feature type="transmembrane region" description="Helical" evidence="6">
    <location>
        <begin position="292"/>
        <end position="315"/>
    </location>
</feature>
<feature type="transmembrane region" description="Helical" evidence="6">
    <location>
        <begin position="75"/>
        <end position="94"/>
    </location>
</feature>
<dbReference type="InterPro" id="IPR003689">
    <property type="entry name" value="ZIP"/>
</dbReference>
<feature type="transmembrane region" description="Helical" evidence="6">
    <location>
        <begin position="114"/>
        <end position="139"/>
    </location>
</feature>
<dbReference type="Proteomes" id="UP001153620">
    <property type="component" value="Chromosome 3"/>
</dbReference>
<organism evidence="7 8">
    <name type="scientific">Chironomus riparius</name>
    <dbReference type="NCBI Taxonomy" id="315576"/>
    <lineage>
        <taxon>Eukaryota</taxon>
        <taxon>Metazoa</taxon>
        <taxon>Ecdysozoa</taxon>
        <taxon>Arthropoda</taxon>
        <taxon>Hexapoda</taxon>
        <taxon>Insecta</taxon>
        <taxon>Pterygota</taxon>
        <taxon>Neoptera</taxon>
        <taxon>Endopterygota</taxon>
        <taxon>Diptera</taxon>
        <taxon>Nematocera</taxon>
        <taxon>Chironomoidea</taxon>
        <taxon>Chironomidae</taxon>
        <taxon>Chironominae</taxon>
        <taxon>Chironomus</taxon>
    </lineage>
</organism>
<sequence>MNLTDIMETNFSDINLLSDDHEDHDHTATNIAKGITMFVLFIISMTSGLLPMFLSKFFNWSDPNRDPRANLLTSSLLSFGGGALLATTFMHLLPEIDENITKLQSEGHLPKWEFSITNLLMAVGFFIIYFVEELVHAYLRNHQKNRQKAQEAFIRGHSARESLKRAALRHDHEKKDTNNGIITVSTADLIDNEHVDHSHQSQSHNHTHSHEHHHHSHIPVIDGDDLIVSSIRGLLIVMALSVHELFEGLAVGLEHEPGNVWYMFASVAAHKVVIAFCIGVELMVHKTQSWLLIVYVFIYAIVSPLGIAVGIWVSNAGDSEGFAIASVILQGLASGTLLYVIFFEILAKHKEGVAQYTAVVFGFFLMFGFKFIGGHSHSHDDHEDEHDDHDDHDH</sequence>
<accession>A0A9N9S240</accession>
<keyword evidence="3 6" id="KW-1133">Transmembrane helix</keyword>
<dbReference type="EMBL" id="OU895879">
    <property type="protein sequence ID" value="CAG9807728.1"/>
    <property type="molecule type" value="Genomic_DNA"/>
</dbReference>
<reference evidence="7" key="2">
    <citation type="submission" date="2022-10" db="EMBL/GenBank/DDBJ databases">
        <authorList>
            <consortium name="ENA_rothamsted_submissions"/>
            <consortium name="culmorum"/>
            <person name="King R."/>
        </authorList>
    </citation>
    <scope>NUCLEOTIDE SEQUENCE</scope>
</reference>
<evidence type="ECO:0000313" key="8">
    <source>
        <dbReference type="Proteomes" id="UP001153620"/>
    </source>
</evidence>
<proteinExistence type="predicted"/>
<feature type="region of interest" description="Disordered" evidence="5">
    <location>
        <begin position="195"/>
        <end position="216"/>
    </location>
</feature>
<feature type="compositionally biased region" description="Basic residues" evidence="5">
    <location>
        <begin position="205"/>
        <end position="216"/>
    </location>
</feature>
<dbReference type="OrthoDB" id="448280at2759"/>
<name>A0A9N9S240_9DIPT</name>
<dbReference type="PANTHER" id="PTHR11040">
    <property type="entry name" value="ZINC/IRON TRANSPORTER"/>
    <property type="match status" value="1"/>
</dbReference>
<evidence type="ECO:0000256" key="1">
    <source>
        <dbReference type="ARBA" id="ARBA00004141"/>
    </source>
</evidence>
<feature type="transmembrane region" description="Helical" evidence="6">
    <location>
        <begin position="259"/>
        <end position="280"/>
    </location>
</feature>
<evidence type="ECO:0000256" key="3">
    <source>
        <dbReference type="ARBA" id="ARBA00022989"/>
    </source>
</evidence>
<protein>
    <submittedName>
        <fullName evidence="7">Uncharacterized protein</fullName>
    </submittedName>
</protein>
<evidence type="ECO:0000256" key="5">
    <source>
        <dbReference type="SAM" id="MobiDB-lite"/>
    </source>
</evidence>
<feature type="transmembrane region" description="Helical" evidence="6">
    <location>
        <begin position="35"/>
        <end position="54"/>
    </location>
</feature>
<dbReference type="AlphaFoldDB" id="A0A9N9S240"/>
<evidence type="ECO:0000256" key="4">
    <source>
        <dbReference type="ARBA" id="ARBA00023136"/>
    </source>
</evidence>
<evidence type="ECO:0000313" key="7">
    <source>
        <dbReference type="EMBL" id="CAG9807728.1"/>
    </source>
</evidence>
<reference evidence="7" key="1">
    <citation type="submission" date="2022-01" db="EMBL/GenBank/DDBJ databases">
        <authorList>
            <person name="King R."/>
        </authorList>
    </citation>
    <scope>NUCLEOTIDE SEQUENCE</scope>
</reference>
<feature type="transmembrane region" description="Helical" evidence="6">
    <location>
        <begin position="234"/>
        <end position="253"/>
    </location>
</feature>
<gene>
    <name evidence="7" type="ORF">CHIRRI_LOCUS10574</name>
</gene>
<dbReference type="GO" id="GO:0005886">
    <property type="term" value="C:plasma membrane"/>
    <property type="evidence" value="ECO:0007669"/>
    <property type="project" value="TreeGrafter"/>
</dbReference>